<sequence length="382" mass="45518">MFAKSKRFPSIGKDYIPGPGEYDVNVDDSSRHKRYGFLSQSDRFTEVDHAEDDGYSTSTLSSEIVPKKSMQKEHETLINKLKRMEFTVQALENEKKSIQLTKDMELADVRSKNASFQKTVNRLEKLLKASTWQRRIEQIESNYKKKLVEKEHQIIKLQQCLESKTTETDIIQHRHQSQIEELLNALRDHDEQMNILHKELSQREHKIKEYEQLYAEQKIRISSDQQELVKLRDQLKDSDDIRKELTKRLESQELNLIEQHQKIEEQATLIVGLQKQFKLYRQYITRPRETQCTTHIKDLNQLLSELNEAKKFINQQAILMDSLKSSIYWLNSRCRQAEQSLLDMRHDRLQQTQFYQFFFQQTFASIKCQETEHLEIKVNNHN</sequence>
<reference evidence="2 3" key="1">
    <citation type="journal article" date="2020" name="Microb. Genom.">
        <title>Genetic diversity of clinical and environmental Mucorales isolates obtained from an investigation of mucormycosis cases among solid organ transplant recipients.</title>
        <authorList>
            <person name="Nguyen M.H."/>
            <person name="Kaul D."/>
            <person name="Muto C."/>
            <person name="Cheng S.J."/>
            <person name="Richter R.A."/>
            <person name="Bruno V.M."/>
            <person name="Liu G."/>
            <person name="Beyhan S."/>
            <person name="Sundermann A.J."/>
            <person name="Mounaud S."/>
            <person name="Pasculle A.W."/>
            <person name="Nierman W.C."/>
            <person name="Driscoll E."/>
            <person name="Cumbie R."/>
            <person name="Clancy C.J."/>
            <person name="Dupont C.L."/>
        </authorList>
    </citation>
    <scope>NUCLEOTIDE SEQUENCE [LARGE SCALE GENOMIC DNA]</scope>
    <source>
        <strain evidence="2 3">GL24</strain>
    </source>
</reference>
<protein>
    <submittedName>
        <fullName evidence="2">Uncharacterized protein</fullName>
    </submittedName>
</protein>
<name>A0A9P6Z2N4_9FUNG</name>
<feature type="coiled-coil region" evidence="1">
    <location>
        <begin position="67"/>
        <end position="126"/>
    </location>
</feature>
<evidence type="ECO:0000256" key="1">
    <source>
        <dbReference type="SAM" id="Coils"/>
    </source>
</evidence>
<feature type="coiled-coil region" evidence="1">
    <location>
        <begin position="172"/>
        <end position="266"/>
    </location>
</feature>
<dbReference type="Proteomes" id="UP000740926">
    <property type="component" value="Unassembled WGS sequence"/>
</dbReference>
<evidence type="ECO:0000313" key="2">
    <source>
        <dbReference type="EMBL" id="KAG1569070.1"/>
    </source>
</evidence>
<evidence type="ECO:0000313" key="3">
    <source>
        <dbReference type="Proteomes" id="UP000740926"/>
    </source>
</evidence>
<gene>
    <name evidence="2" type="ORF">G6F50_006720</name>
</gene>
<dbReference type="EMBL" id="JAANIU010001004">
    <property type="protein sequence ID" value="KAG1569070.1"/>
    <property type="molecule type" value="Genomic_DNA"/>
</dbReference>
<comment type="caution">
    <text evidence="2">The sequence shown here is derived from an EMBL/GenBank/DDBJ whole genome shotgun (WGS) entry which is preliminary data.</text>
</comment>
<keyword evidence="1" id="KW-0175">Coiled coil</keyword>
<proteinExistence type="predicted"/>
<accession>A0A9P6Z2N4</accession>
<keyword evidence="3" id="KW-1185">Reference proteome</keyword>
<dbReference type="AlphaFoldDB" id="A0A9P6Z2N4"/>
<organism evidence="2 3">
    <name type="scientific">Rhizopus delemar</name>
    <dbReference type="NCBI Taxonomy" id="936053"/>
    <lineage>
        <taxon>Eukaryota</taxon>
        <taxon>Fungi</taxon>
        <taxon>Fungi incertae sedis</taxon>
        <taxon>Mucoromycota</taxon>
        <taxon>Mucoromycotina</taxon>
        <taxon>Mucoromycetes</taxon>
        <taxon>Mucorales</taxon>
        <taxon>Mucorineae</taxon>
        <taxon>Rhizopodaceae</taxon>
        <taxon>Rhizopus</taxon>
    </lineage>
</organism>